<dbReference type="InterPro" id="IPR001478">
    <property type="entry name" value="PDZ"/>
</dbReference>
<feature type="signal peptide" evidence="6">
    <location>
        <begin position="1"/>
        <end position="24"/>
    </location>
</feature>
<dbReference type="CDD" id="cd06782">
    <property type="entry name" value="cpPDZ_CPP-like"/>
    <property type="match status" value="1"/>
</dbReference>
<dbReference type="PATRIC" id="fig|1298851.3.peg.929"/>
<dbReference type="Gene3D" id="3.30.750.44">
    <property type="match status" value="1"/>
</dbReference>
<evidence type="ECO:0000256" key="6">
    <source>
        <dbReference type="SAM" id="SignalP"/>
    </source>
</evidence>
<dbReference type="Gene3D" id="3.90.226.10">
    <property type="entry name" value="2-enoyl-CoA Hydratase, Chain A, domain 1"/>
    <property type="match status" value="1"/>
</dbReference>
<evidence type="ECO:0000256" key="4">
    <source>
        <dbReference type="ARBA" id="ARBA00022825"/>
    </source>
</evidence>
<dbReference type="FunFam" id="2.30.42.10:FF:000063">
    <property type="entry name" value="Peptidase, S41 family"/>
    <property type="match status" value="1"/>
</dbReference>
<dbReference type="PANTHER" id="PTHR32060:SF30">
    <property type="entry name" value="CARBOXY-TERMINAL PROCESSING PROTEASE CTPA"/>
    <property type="match status" value="1"/>
</dbReference>
<evidence type="ECO:0000259" key="7">
    <source>
        <dbReference type="PROSITE" id="PS50106"/>
    </source>
</evidence>
<dbReference type="EMBL" id="AP013035">
    <property type="protein sequence ID" value="BAT71692.1"/>
    <property type="molecule type" value="Genomic_DNA"/>
</dbReference>
<dbReference type="GO" id="GO:0007165">
    <property type="term" value="P:signal transduction"/>
    <property type="evidence" value="ECO:0007669"/>
    <property type="project" value="TreeGrafter"/>
</dbReference>
<dbReference type="CDD" id="cd07560">
    <property type="entry name" value="Peptidase_S41_CPP"/>
    <property type="match status" value="1"/>
</dbReference>
<evidence type="ECO:0000313" key="9">
    <source>
        <dbReference type="Proteomes" id="UP000063234"/>
    </source>
</evidence>
<dbReference type="AlphaFoldDB" id="A0A0S3QTS0"/>
<dbReference type="SUPFAM" id="SSF52096">
    <property type="entry name" value="ClpP/crotonase"/>
    <property type="match status" value="1"/>
</dbReference>
<dbReference type="Pfam" id="PF17820">
    <property type="entry name" value="PDZ_6"/>
    <property type="match status" value="1"/>
</dbReference>
<dbReference type="InterPro" id="IPR036034">
    <property type="entry name" value="PDZ_sf"/>
</dbReference>
<dbReference type="SMART" id="SM00228">
    <property type="entry name" value="PDZ"/>
    <property type="match status" value="1"/>
</dbReference>
<feature type="chain" id="PRO_5006616402" evidence="6">
    <location>
        <begin position="25"/>
        <end position="428"/>
    </location>
</feature>
<dbReference type="FunFam" id="3.90.226.10:FF:000029">
    <property type="entry name" value="Peptidase, S41 family"/>
    <property type="match status" value="1"/>
</dbReference>
<dbReference type="Pfam" id="PF22694">
    <property type="entry name" value="CtpB_N-like"/>
    <property type="match status" value="1"/>
</dbReference>
<dbReference type="InterPro" id="IPR029045">
    <property type="entry name" value="ClpP/crotonase-like_dom_sf"/>
</dbReference>
<dbReference type="STRING" id="1298851.TST_0892"/>
<dbReference type="Proteomes" id="UP000063234">
    <property type="component" value="Chromosome"/>
</dbReference>
<keyword evidence="6" id="KW-0732">Signal</keyword>
<dbReference type="Pfam" id="PF03572">
    <property type="entry name" value="Peptidase_S41"/>
    <property type="match status" value="1"/>
</dbReference>
<evidence type="ECO:0000256" key="2">
    <source>
        <dbReference type="ARBA" id="ARBA00022670"/>
    </source>
</evidence>
<dbReference type="InterPro" id="IPR005151">
    <property type="entry name" value="Tail-specific_protease"/>
</dbReference>
<dbReference type="GO" id="GO:0006508">
    <property type="term" value="P:proteolysis"/>
    <property type="evidence" value="ECO:0007669"/>
    <property type="project" value="UniProtKB-KW"/>
</dbReference>
<dbReference type="NCBIfam" id="TIGR00225">
    <property type="entry name" value="prc"/>
    <property type="match status" value="1"/>
</dbReference>
<gene>
    <name evidence="8" type="primary">pre</name>
    <name evidence="8" type="ORF">TST_0892</name>
</gene>
<dbReference type="KEGG" id="ttk:TST_0892"/>
<protein>
    <submittedName>
        <fullName evidence="8">Carboxyl-terminal processing protease</fullName>
        <ecNumber evidence="8">3.4.21.102</ecNumber>
    </submittedName>
</protein>
<keyword evidence="2 5" id="KW-0645">Protease</keyword>
<dbReference type="InterPro" id="IPR004447">
    <property type="entry name" value="Peptidase_S41A"/>
</dbReference>
<keyword evidence="4 5" id="KW-0720">Serine protease</keyword>
<dbReference type="SMART" id="SM00245">
    <property type="entry name" value="TSPc"/>
    <property type="match status" value="1"/>
</dbReference>
<accession>A0A0S3QTS0</accession>
<name>A0A0S3QTS0_THET7</name>
<dbReference type="GO" id="GO:0030288">
    <property type="term" value="C:outer membrane-bounded periplasmic space"/>
    <property type="evidence" value="ECO:0007669"/>
    <property type="project" value="TreeGrafter"/>
</dbReference>
<dbReference type="EC" id="3.4.21.102" evidence="8"/>
<dbReference type="InterPro" id="IPR055210">
    <property type="entry name" value="CtpA/B_N"/>
</dbReference>
<keyword evidence="9" id="KW-1185">Reference proteome</keyword>
<feature type="domain" description="PDZ" evidence="7">
    <location>
        <begin position="89"/>
        <end position="155"/>
    </location>
</feature>
<dbReference type="InterPro" id="IPR041489">
    <property type="entry name" value="PDZ_6"/>
</dbReference>
<sequence length="428" mass="47504">MRMRKKFAAWLLIFCFLMAFPLGAAEKADKKSQESLFKYLKVFSEAIHYIKENYVKDVSYKDLIYDAIKGMTSGLDPHSVFLTPDMFKEMQIETTGEFGGVGMVVTMKDGVLTVVSPIEDTPAWKAGIKAGDKIIKIDGAPTKGMTLMEAVKKLRGPKGTKVTITIVREGVDKPFDVTIVRDIIKIKSVTYKFVDEKAGIGYIKIKQFQEKTTDELEKAFNALYSKGMKALILDLRNDPGGLLVQAVSVADKFLPGGRLIVYTKGKGATENLKYVSHDRGTFPYLPMVVLVNAGSASASEIVTGALKAHKRAIVIGEKTFGKGSVQTIFPLSDGSALKLTTAYYYTPDHICIEEKGITPDIVIPENLVAKKEHPVIREKELVELKKGKSLEKKEGEEKKEDYQLRFATDFLKLWLRLGLSPNVSQKAN</sequence>
<evidence type="ECO:0000256" key="5">
    <source>
        <dbReference type="RuleBase" id="RU004404"/>
    </source>
</evidence>
<evidence type="ECO:0000256" key="3">
    <source>
        <dbReference type="ARBA" id="ARBA00022801"/>
    </source>
</evidence>
<evidence type="ECO:0000256" key="1">
    <source>
        <dbReference type="ARBA" id="ARBA00009179"/>
    </source>
</evidence>
<evidence type="ECO:0000313" key="8">
    <source>
        <dbReference type="EMBL" id="BAT71692.1"/>
    </source>
</evidence>
<dbReference type="Gene3D" id="2.30.42.10">
    <property type="match status" value="1"/>
</dbReference>
<organism evidence="8 9">
    <name type="scientific">Thermosulfidibacter takaii (strain DSM 17441 / JCM 13301 / NBRC 103674 / ABI70S6)</name>
    <dbReference type="NCBI Taxonomy" id="1298851"/>
    <lineage>
        <taxon>Bacteria</taxon>
        <taxon>Pseudomonadati</taxon>
        <taxon>Thermosulfidibacterota</taxon>
        <taxon>Thermosulfidibacteria</taxon>
        <taxon>Thermosulfidibacterales</taxon>
        <taxon>Thermosulfidibacteraceae</taxon>
    </lineage>
</organism>
<reference evidence="9" key="1">
    <citation type="journal article" date="2018" name="Science">
        <title>A primordial and reversible TCA cycle in a facultatively chemolithoautotrophic thermophile.</title>
        <authorList>
            <person name="Nunoura T."/>
            <person name="Chikaraishi Y."/>
            <person name="Izaki R."/>
            <person name="Suwa T."/>
            <person name="Sato T."/>
            <person name="Harada T."/>
            <person name="Mori K."/>
            <person name="Kato Y."/>
            <person name="Miyazaki M."/>
            <person name="Shimamura S."/>
            <person name="Yanagawa K."/>
            <person name="Shuto A."/>
            <person name="Ohkouchi N."/>
            <person name="Fujita N."/>
            <person name="Takaki Y."/>
            <person name="Atomi H."/>
            <person name="Takai K."/>
        </authorList>
    </citation>
    <scope>NUCLEOTIDE SEQUENCE [LARGE SCALE GENOMIC DNA]</scope>
    <source>
        <strain evidence="9">DSM 17441 / JCM 13301 / NBRC 103674 / ABI70S6</strain>
    </source>
</reference>
<proteinExistence type="inferred from homology"/>
<dbReference type="PROSITE" id="PS50106">
    <property type="entry name" value="PDZ"/>
    <property type="match status" value="1"/>
</dbReference>
<dbReference type="PANTHER" id="PTHR32060">
    <property type="entry name" value="TAIL-SPECIFIC PROTEASE"/>
    <property type="match status" value="1"/>
</dbReference>
<dbReference type="GO" id="GO:0004252">
    <property type="term" value="F:serine-type endopeptidase activity"/>
    <property type="evidence" value="ECO:0007669"/>
    <property type="project" value="UniProtKB-EC"/>
</dbReference>
<comment type="similarity">
    <text evidence="1 5">Belongs to the peptidase S41A family.</text>
</comment>
<keyword evidence="3 5" id="KW-0378">Hydrolase</keyword>
<dbReference type="SUPFAM" id="SSF50156">
    <property type="entry name" value="PDZ domain-like"/>
    <property type="match status" value="1"/>
</dbReference>